<evidence type="ECO:0000313" key="3">
    <source>
        <dbReference type="Proteomes" id="UP000001137"/>
    </source>
</evidence>
<protein>
    <submittedName>
        <fullName evidence="2">Uncharacterized protein</fullName>
    </submittedName>
</protein>
<dbReference type="STRING" id="397948.Cmaq_1431"/>
<dbReference type="eggNOG" id="arCOG03442">
    <property type="taxonomic scope" value="Archaea"/>
</dbReference>
<dbReference type="KEGG" id="cma:Cmaq_1431"/>
<keyword evidence="1" id="KW-1133">Transmembrane helix</keyword>
<keyword evidence="1" id="KW-0812">Transmembrane</keyword>
<gene>
    <name evidence="2" type="ordered locus">Cmaq_1431</name>
</gene>
<dbReference type="AlphaFoldDB" id="A8M937"/>
<accession>A8M937</accession>
<dbReference type="HOGENOM" id="CLU_1149864_0_0_2"/>
<evidence type="ECO:0000313" key="2">
    <source>
        <dbReference type="EMBL" id="ABW02256.1"/>
    </source>
</evidence>
<feature type="transmembrane region" description="Helical" evidence="1">
    <location>
        <begin position="12"/>
        <end position="29"/>
    </location>
</feature>
<proteinExistence type="predicted"/>
<dbReference type="EMBL" id="CP000852">
    <property type="protein sequence ID" value="ABW02256.1"/>
    <property type="molecule type" value="Genomic_DNA"/>
</dbReference>
<organism evidence="2 3">
    <name type="scientific">Caldivirga maquilingensis (strain ATCC 700844 / DSM 13496 / JCM 10307 / IC-167)</name>
    <dbReference type="NCBI Taxonomy" id="397948"/>
    <lineage>
        <taxon>Archaea</taxon>
        <taxon>Thermoproteota</taxon>
        <taxon>Thermoprotei</taxon>
        <taxon>Thermoproteales</taxon>
        <taxon>Thermoproteaceae</taxon>
        <taxon>Caldivirga</taxon>
    </lineage>
</organism>
<keyword evidence="1" id="KW-0472">Membrane</keyword>
<evidence type="ECO:0000256" key="1">
    <source>
        <dbReference type="SAM" id="Phobius"/>
    </source>
</evidence>
<keyword evidence="3" id="KW-1185">Reference proteome</keyword>
<dbReference type="Proteomes" id="UP000001137">
    <property type="component" value="Chromosome"/>
</dbReference>
<sequence length="243" mass="25424">MAWFNVNGELGLSLIILGIGVAVIGLLVIDSTPLMILGVSTALVGLLANWGEGVLQETELRLSSSSWDNLALLLESVGTASRAIYLPSSMVEDSKPYALIPQWGDVKLSGIVPRGFMVKYGPGPGDVGIKVRSMGSRAVEECLSVGSVSSDLNSTLSNCIVNHLSLAKGVEATFTGDSVVVLVNRPRLINPYDGTIVNTVLGSPMASIVASLVAESLGRPVVIDGEEARGNAILINLRPLTTQ</sequence>
<reference evidence="2 3" key="1">
    <citation type="submission" date="2007-10" db="EMBL/GenBank/DDBJ databases">
        <title>Complete sequence of Caldivirga maquilingensis IC-167.</title>
        <authorList>
            <consortium name="US DOE Joint Genome Institute"/>
            <person name="Copeland A."/>
            <person name="Lucas S."/>
            <person name="Lapidus A."/>
            <person name="Barry K."/>
            <person name="Glavina del Rio T."/>
            <person name="Dalin E."/>
            <person name="Tice H."/>
            <person name="Pitluck S."/>
            <person name="Saunders E."/>
            <person name="Brettin T."/>
            <person name="Bruce D."/>
            <person name="Detter J.C."/>
            <person name="Han C."/>
            <person name="Schmutz J."/>
            <person name="Larimer F."/>
            <person name="Land M."/>
            <person name="Hauser L."/>
            <person name="Kyrpides N."/>
            <person name="Ivanova N."/>
            <person name="Biddle J.F."/>
            <person name="Zhang Z."/>
            <person name="Fitz-Gibbon S.T."/>
            <person name="Lowe T.M."/>
            <person name="Saltikov C."/>
            <person name="House C.H."/>
            <person name="Richardson P."/>
        </authorList>
    </citation>
    <scope>NUCLEOTIDE SEQUENCE [LARGE SCALE GENOMIC DNA]</scope>
    <source>
        <strain evidence="3">ATCC 700844 / DSM 13496 / JCM 10307 / IC-167</strain>
    </source>
</reference>
<name>A8M937_CALMQ</name>